<evidence type="ECO:0000313" key="2">
    <source>
        <dbReference type="EMBL" id="EFX83344.1"/>
    </source>
</evidence>
<reference evidence="2 3" key="1">
    <citation type="journal article" date="2011" name="Science">
        <title>The ecoresponsive genome of Daphnia pulex.</title>
        <authorList>
            <person name="Colbourne J.K."/>
            <person name="Pfrender M.E."/>
            <person name="Gilbert D."/>
            <person name="Thomas W.K."/>
            <person name="Tucker A."/>
            <person name="Oakley T.H."/>
            <person name="Tokishita S."/>
            <person name="Aerts A."/>
            <person name="Arnold G.J."/>
            <person name="Basu M.K."/>
            <person name="Bauer D.J."/>
            <person name="Caceres C.E."/>
            <person name="Carmel L."/>
            <person name="Casola C."/>
            <person name="Choi J.H."/>
            <person name="Detter J.C."/>
            <person name="Dong Q."/>
            <person name="Dusheyko S."/>
            <person name="Eads B.D."/>
            <person name="Frohlich T."/>
            <person name="Geiler-Samerotte K.A."/>
            <person name="Gerlach D."/>
            <person name="Hatcher P."/>
            <person name="Jogdeo S."/>
            <person name="Krijgsveld J."/>
            <person name="Kriventseva E.V."/>
            <person name="Kultz D."/>
            <person name="Laforsch C."/>
            <person name="Lindquist E."/>
            <person name="Lopez J."/>
            <person name="Manak J.R."/>
            <person name="Muller J."/>
            <person name="Pangilinan J."/>
            <person name="Patwardhan R.P."/>
            <person name="Pitluck S."/>
            <person name="Pritham E.J."/>
            <person name="Rechtsteiner A."/>
            <person name="Rho M."/>
            <person name="Rogozin I.B."/>
            <person name="Sakarya O."/>
            <person name="Salamov A."/>
            <person name="Schaack S."/>
            <person name="Shapiro H."/>
            <person name="Shiga Y."/>
            <person name="Skalitzky C."/>
            <person name="Smith Z."/>
            <person name="Souvorov A."/>
            <person name="Sung W."/>
            <person name="Tang Z."/>
            <person name="Tsuchiya D."/>
            <person name="Tu H."/>
            <person name="Vos H."/>
            <person name="Wang M."/>
            <person name="Wolf Y.I."/>
            <person name="Yamagata H."/>
            <person name="Yamada T."/>
            <person name="Ye Y."/>
            <person name="Shaw J.R."/>
            <person name="Andrews J."/>
            <person name="Crease T.J."/>
            <person name="Tang H."/>
            <person name="Lucas S.M."/>
            <person name="Robertson H.M."/>
            <person name="Bork P."/>
            <person name="Koonin E.V."/>
            <person name="Zdobnov E.M."/>
            <person name="Grigoriev I.V."/>
            <person name="Lynch M."/>
            <person name="Boore J.L."/>
        </authorList>
    </citation>
    <scope>NUCLEOTIDE SEQUENCE [LARGE SCALE GENOMIC DNA]</scope>
</reference>
<feature type="region of interest" description="Disordered" evidence="1">
    <location>
        <begin position="1"/>
        <end position="43"/>
    </location>
</feature>
<dbReference type="KEGG" id="dpx:DAPPUDRAFT_315832"/>
<feature type="compositionally biased region" description="Low complexity" evidence="1">
    <location>
        <begin position="20"/>
        <end position="36"/>
    </location>
</feature>
<dbReference type="InParanoid" id="E9GAZ0"/>
<accession>E9GAZ0</accession>
<proteinExistence type="predicted"/>
<dbReference type="AlphaFoldDB" id="E9GAZ0"/>
<gene>
    <name evidence="2" type="ORF">DAPPUDRAFT_315832</name>
</gene>
<dbReference type="Proteomes" id="UP000000305">
    <property type="component" value="Unassembled WGS sequence"/>
</dbReference>
<organism evidence="2 3">
    <name type="scientific">Daphnia pulex</name>
    <name type="common">Water flea</name>
    <dbReference type="NCBI Taxonomy" id="6669"/>
    <lineage>
        <taxon>Eukaryota</taxon>
        <taxon>Metazoa</taxon>
        <taxon>Ecdysozoa</taxon>
        <taxon>Arthropoda</taxon>
        <taxon>Crustacea</taxon>
        <taxon>Branchiopoda</taxon>
        <taxon>Diplostraca</taxon>
        <taxon>Cladocera</taxon>
        <taxon>Anomopoda</taxon>
        <taxon>Daphniidae</taxon>
        <taxon>Daphnia</taxon>
    </lineage>
</organism>
<evidence type="ECO:0000256" key="1">
    <source>
        <dbReference type="SAM" id="MobiDB-lite"/>
    </source>
</evidence>
<sequence length="140" mass="14993">MADVTLLTNGDPSEDNVEVPATNSAAAAAPSTSDAPVGTGKDGKKKISNAVLDFCRLVNISTWQNTKARSLTGYKDDNGEYNAVYRYGIGKAINLYCPPDVTHLKCCGKVFKLSDLKTHVSQKHEAYGQSNRTEPSISPA</sequence>
<evidence type="ECO:0000313" key="3">
    <source>
        <dbReference type="Proteomes" id="UP000000305"/>
    </source>
</evidence>
<dbReference type="HOGENOM" id="CLU_1837095_0_0_1"/>
<dbReference type="OrthoDB" id="10570105at2759"/>
<feature type="compositionally biased region" description="Polar residues" evidence="1">
    <location>
        <begin position="1"/>
        <end position="11"/>
    </location>
</feature>
<protein>
    <submittedName>
        <fullName evidence="2">Uncharacterized protein</fullName>
    </submittedName>
</protein>
<dbReference type="EMBL" id="GL732537">
    <property type="protein sequence ID" value="EFX83344.1"/>
    <property type="molecule type" value="Genomic_DNA"/>
</dbReference>
<keyword evidence="3" id="KW-1185">Reference proteome</keyword>
<name>E9GAZ0_DAPPU</name>